<dbReference type="Proteomes" id="UP000801492">
    <property type="component" value="Unassembled WGS sequence"/>
</dbReference>
<dbReference type="EMBL" id="VTPC01083205">
    <property type="protein sequence ID" value="KAF2887499.1"/>
    <property type="molecule type" value="Genomic_DNA"/>
</dbReference>
<dbReference type="OrthoDB" id="8061005at2759"/>
<name>A0A8K0CHK1_IGNLU</name>
<reference evidence="1" key="1">
    <citation type="submission" date="2019-08" db="EMBL/GenBank/DDBJ databases">
        <title>The genome of the North American firefly Photinus pyralis.</title>
        <authorList>
            <consortium name="Photinus pyralis genome working group"/>
            <person name="Fallon T.R."/>
            <person name="Sander Lower S.E."/>
            <person name="Weng J.-K."/>
        </authorList>
    </citation>
    <scope>NUCLEOTIDE SEQUENCE</scope>
    <source>
        <strain evidence="1">TRF0915ILg1</strain>
        <tissue evidence="1">Whole body</tissue>
    </source>
</reference>
<comment type="caution">
    <text evidence="1">The sequence shown here is derived from an EMBL/GenBank/DDBJ whole genome shotgun (WGS) entry which is preliminary data.</text>
</comment>
<accession>A0A8K0CHK1</accession>
<proteinExistence type="predicted"/>
<evidence type="ECO:0000313" key="2">
    <source>
        <dbReference type="Proteomes" id="UP000801492"/>
    </source>
</evidence>
<dbReference type="AlphaFoldDB" id="A0A8K0CHK1"/>
<gene>
    <name evidence="1" type="ORF">ILUMI_18674</name>
</gene>
<protein>
    <submittedName>
        <fullName evidence="1">Uncharacterized protein</fullName>
    </submittedName>
</protein>
<organism evidence="1 2">
    <name type="scientific">Ignelater luminosus</name>
    <name type="common">Cucubano</name>
    <name type="synonym">Pyrophorus luminosus</name>
    <dbReference type="NCBI Taxonomy" id="2038154"/>
    <lineage>
        <taxon>Eukaryota</taxon>
        <taxon>Metazoa</taxon>
        <taxon>Ecdysozoa</taxon>
        <taxon>Arthropoda</taxon>
        <taxon>Hexapoda</taxon>
        <taxon>Insecta</taxon>
        <taxon>Pterygota</taxon>
        <taxon>Neoptera</taxon>
        <taxon>Endopterygota</taxon>
        <taxon>Coleoptera</taxon>
        <taxon>Polyphaga</taxon>
        <taxon>Elateriformia</taxon>
        <taxon>Elateroidea</taxon>
        <taxon>Elateridae</taxon>
        <taxon>Agrypninae</taxon>
        <taxon>Pyrophorini</taxon>
        <taxon>Ignelater</taxon>
    </lineage>
</organism>
<keyword evidence="2" id="KW-1185">Reference proteome</keyword>
<sequence length="266" mass="30280">MNDYRGLAPMDMSATEICKKLKKTQCAQLLQYIGDEAIHIYNTFKFEKDEVDKIDKLIEKFEYFKPKNNLALGDLTDSLIHSIMICGLKSDNIREKLLQDDTLNFEKALKLCLSIEESKQKSVEISTSTANIHGISTRKLERVRSYGENKHCSSSGEIATPGHSRQAPGHGYQRGCGKPVQVSYRNCDAGKQLFICNSCGFKHVRGKCPAYNQQCRFCFKKGHYKNICRSKNLQVINCSNDSDDNLDSYENDYNCNEKQFGPKRSK</sequence>
<evidence type="ECO:0000313" key="1">
    <source>
        <dbReference type="EMBL" id="KAF2887499.1"/>
    </source>
</evidence>